<evidence type="ECO:0000256" key="9">
    <source>
        <dbReference type="ARBA" id="ARBA00041069"/>
    </source>
</evidence>
<dbReference type="GO" id="GO:0006516">
    <property type="term" value="P:glycoprotein catabolic process"/>
    <property type="evidence" value="ECO:0007669"/>
    <property type="project" value="TreeGrafter"/>
</dbReference>
<gene>
    <name evidence="14" type="ORF">OHK93_001516</name>
</gene>
<dbReference type="Gene3D" id="2.60.120.260">
    <property type="entry name" value="Galactose-binding domain-like"/>
    <property type="match status" value="1"/>
</dbReference>
<evidence type="ECO:0000313" key="14">
    <source>
        <dbReference type="EMBL" id="MDI1490316.1"/>
    </source>
</evidence>
<dbReference type="Pfam" id="PF22666">
    <property type="entry name" value="Glyco_hydro_2_N2"/>
    <property type="match status" value="1"/>
</dbReference>
<proteinExistence type="inferred from homology"/>
<reference evidence="14" key="1">
    <citation type="journal article" date="2023" name="Genome Biol. Evol.">
        <title>First Whole Genome Sequence and Flow Cytometry Genome Size Data for the Lichen-Forming Fungus Ramalina farinacea (Ascomycota).</title>
        <authorList>
            <person name="Llewellyn T."/>
            <person name="Mian S."/>
            <person name="Hill R."/>
            <person name="Leitch I.J."/>
            <person name="Gaya E."/>
        </authorList>
    </citation>
    <scope>NUCLEOTIDE SEQUENCE</scope>
    <source>
        <strain evidence="14">LIQ254RAFAR</strain>
    </source>
</reference>
<dbReference type="Gene3D" id="3.20.20.80">
    <property type="entry name" value="Glycosidases"/>
    <property type="match status" value="1"/>
</dbReference>
<keyword evidence="15" id="KW-1185">Reference proteome</keyword>
<dbReference type="GO" id="GO:0000272">
    <property type="term" value="P:polysaccharide catabolic process"/>
    <property type="evidence" value="ECO:0007669"/>
    <property type="project" value="UniProtKB-KW"/>
</dbReference>
<evidence type="ECO:0000256" key="5">
    <source>
        <dbReference type="ARBA" id="ARBA00023277"/>
    </source>
</evidence>
<dbReference type="SUPFAM" id="SSF49785">
    <property type="entry name" value="Galactose-binding domain-like"/>
    <property type="match status" value="1"/>
</dbReference>
<dbReference type="AlphaFoldDB" id="A0AA43QSG1"/>
<dbReference type="PANTHER" id="PTHR43730:SF1">
    <property type="entry name" value="BETA-MANNOSIDASE"/>
    <property type="match status" value="1"/>
</dbReference>
<evidence type="ECO:0000259" key="11">
    <source>
        <dbReference type="Pfam" id="PF00703"/>
    </source>
</evidence>
<dbReference type="InterPro" id="IPR041447">
    <property type="entry name" value="Mannosidase_ig"/>
</dbReference>
<organism evidence="14 15">
    <name type="scientific">Ramalina farinacea</name>
    <dbReference type="NCBI Taxonomy" id="258253"/>
    <lineage>
        <taxon>Eukaryota</taxon>
        <taxon>Fungi</taxon>
        <taxon>Dikarya</taxon>
        <taxon>Ascomycota</taxon>
        <taxon>Pezizomycotina</taxon>
        <taxon>Lecanoromycetes</taxon>
        <taxon>OSLEUM clade</taxon>
        <taxon>Lecanoromycetidae</taxon>
        <taxon>Lecanorales</taxon>
        <taxon>Lecanorineae</taxon>
        <taxon>Ramalinaceae</taxon>
        <taxon>Ramalina</taxon>
    </lineage>
</organism>
<evidence type="ECO:0000256" key="3">
    <source>
        <dbReference type="ARBA" id="ARBA00012754"/>
    </source>
</evidence>
<evidence type="ECO:0000256" key="6">
    <source>
        <dbReference type="ARBA" id="ARBA00023295"/>
    </source>
</evidence>
<dbReference type="InterPro" id="IPR036156">
    <property type="entry name" value="Beta-gal/glucu_dom_sf"/>
</dbReference>
<comment type="caution">
    <text evidence="14">The sequence shown here is derived from an EMBL/GenBank/DDBJ whole genome shotgun (WGS) entry which is preliminary data.</text>
</comment>
<feature type="domain" description="Glycoside hydrolase family 2 immunoglobulin-like beta-sandwich" evidence="11">
    <location>
        <begin position="157"/>
        <end position="257"/>
    </location>
</feature>
<keyword evidence="5" id="KW-0119">Carbohydrate metabolism</keyword>
<dbReference type="PANTHER" id="PTHR43730">
    <property type="entry name" value="BETA-MANNOSIDASE"/>
    <property type="match status" value="1"/>
</dbReference>
<comment type="catalytic activity">
    <reaction evidence="1">
        <text>Hydrolysis of terminal, non-reducing beta-D-mannose residues in beta-D-mannosides.</text>
        <dbReference type="EC" id="3.2.1.25"/>
    </reaction>
</comment>
<dbReference type="InterPro" id="IPR054593">
    <property type="entry name" value="Beta-mannosidase-like_N2"/>
</dbReference>
<dbReference type="InterPro" id="IPR017853">
    <property type="entry name" value="GH"/>
</dbReference>
<name>A0AA43QSG1_9LECA</name>
<dbReference type="GO" id="GO:0004567">
    <property type="term" value="F:beta-mannosidase activity"/>
    <property type="evidence" value="ECO:0007669"/>
    <property type="project" value="UniProtKB-EC"/>
</dbReference>
<evidence type="ECO:0000259" key="12">
    <source>
        <dbReference type="Pfam" id="PF17786"/>
    </source>
</evidence>
<protein>
    <recommendedName>
        <fullName evidence="9">Beta-mannosidase B</fullName>
        <ecNumber evidence="3">3.2.1.25</ecNumber>
    </recommendedName>
    <alternativeName>
        <fullName evidence="10">Mannanase B</fullName>
    </alternativeName>
</protein>
<evidence type="ECO:0000256" key="1">
    <source>
        <dbReference type="ARBA" id="ARBA00000829"/>
    </source>
</evidence>
<dbReference type="InterPro" id="IPR008979">
    <property type="entry name" value="Galactose-bd-like_sf"/>
</dbReference>
<evidence type="ECO:0000259" key="13">
    <source>
        <dbReference type="Pfam" id="PF22666"/>
    </source>
</evidence>
<keyword evidence="6" id="KW-0326">Glycosidase</keyword>
<evidence type="ECO:0000256" key="8">
    <source>
        <dbReference type="ARBA" id="ARBA00038429"/>
    </source>
</evidence>
<dbReference type="EC" id="3.2.1.25" evidence="3"/>
<accession>A0AA43QSG1</accession>
<evidence type="ECO:0000313" key="15">
    <source>
        <dbReference type="Proteomes" id="UP001161017"/>
    </source>
</evidence>
<dbReference type="Pfam" id="PF17786">
    <property type="entry name" value="Mannosidase_ig"/>
    <property type="match status" value="1"/>
</dbReference>
<comment type="similarity">
    <text evidence="8">Belongs to the glycosyl hydrolase 2 family. Beta-mannosidase B subfamily.</text>
</comment>
<sequence>MGAKRRYDLKRGWHFRQHDDPKSKYLPTQEFPTEIHRDLLKRGIIVDPFRGKREEDVQWVAEVPWIYRTTFSTPQTVGGERVILAFDGLDTYAQVVLNGRTILQTENMFLPQRVDVTDLVSLLDEENVLEIIFESALLKGKKFVEEQPNHQVYYSQIVDLAFTVDVSDSLDTAAICASVSVDGEASRVKFEISINDALVGTETVNINNEQAQATFRTYKPKLWYPRSYGQQPLYLLTATLLDDEAVLDIVSKRIGIRKAKLVQHKLDSSPGSSFIFEINNVPIFCGGSNWIPADSFLTRLTPSKYRDWVEMASEGNQRMLRVWGGGIYEDDAFYDACDEMGVLVWQDFMFACGNYPVHSEFLRTVECEAVANVKRLRHHPSIVIFAGNNEDYQYAESEGLYYDPTDKCPESWLRSTFPARYIYEKLLKDVMSDLLPDTYYHFGSPYSETETTDPCRGDLHQWNVWHGSQERYQDFDRLSGRFVSEFGMQALPNWETVQEFFDPEDVDAEKYAQSSTVSFHNKAAGHDRRLGIYLTENIRYNFEPFEYYVYCTQVMQADCVTSAFSAWKRNWKGPGNEQCAGALVWQTNDCWPSTSWAISDYSLRPKLAYYAVKRQMEQVTLGMKRTITRFPTHKYTHAHVKTVYKIELWACNFDLQDHDLPITISTIHLDTGIHHHHEHLSRTHTLAPNRTTELMSFEIPVLQQDVAEEPQTIVCATLEGPSHSTKRDFIDWPQPLKYLHLNGASGQESPRIRLALSLPWESLDEVKSGLCPQNKSLEGVRWLNIKTDFPLKAVNVECKAFDNAKAAALEENGFDVMPGRWRQVRVNGLDASPDARFDFRITHLGSRGKAEFERVEVISSMVLLLKMYRQGDVSGGCVF</sequence>
<keyword evidence="4" id="KW-0378">Hydrolase</keyword>
<dbReference type="EMBL" id="JAPUFD010000011">
    <property type="protein sequence ID" value="MDI1490316.1"/>
    <property type="molecule type" value="Genomic_DNA"/>
</dbReference>
<evidence type="ECO:0000256" key="7">
    <source>
        <dbReference type="ARBA" id="ARBA00023326"/>
    </source>
</evidence>
<dbReference type="SUPFAM" id="SSF49303">
    <property type="entry name" value="beta-Galactosidase/glucuronidase domain"/>
    <property type="match status" value="1"/>
</dbReference>
<evidence type="ECO:0000256" key="10">
    <source>
        <dbReference type="ARBA" id="ARBA00041614"/>
    </source>
</evidence>
<comment type="pathway">
    <text evidence="2">Glycan metabolism; N-glycan degradation.</text>
</comment>
<evidence type="ECO:0000256" key="4">
    <source>
        <dbReference type="ARBA" id="ARBA00022801"/>
    </source>
</evidence>
<dbReference type="InterPro" id="IPR006102">
    <property type="entry name" value="Ig-like_GH2"/>
</dbReference>
<dbReference type="InterPro" id="IPR050887">
    <property type="entry name" value="Beta-mannosidase_GH2"/>
</dbReference>
<dbReference type="Pfam" id="PF00703">
    <property type="entry name" value="Glyco_hydro_2"/>
    <property type="match status" value="1"/>
</dbReference>
<feature type="domain" description="Mannosidase Ig/CBM-like" evidence="12">
    <location>
        <begin position="645"/>
        <end position="738"/>
    </location>
</feature>
<dbReference type="Proteomes" id="UP001161017">
    <property type="component" value="Unassembled WGS sequence"/>
</dbReference>
<dbReference type="SUPFAM" id="SSF51445">
    <property type="entry name" value="(Trans)glycosidases"/>
    <property type="match status" value="1"/>
</dbReference>
<dbReference type="FunFam" id="3.20.20.80:FF:000050">
    <property type="entry name" value="Beta-mannosidase B"/>
    <property type="match status" value="1"/>
</dbReference>
<keyword evidence="7" id="KW-0624">Polysaccharide degradation</keyword>
<evidence type="ECO:0000256" key="2">
    <source>
        <dbReference type="ARBA" id="ARBA00004740"/>
    </source>
</evidence>
<feature type="domain" description="Beta-mannosidase-like galactose-binding" evidence="13">
    <location>
        <begin position="13"/>
        <end position="152"/>
    </location>
</feature>